<dbReference type="InterPro" id="IPR008030">
    <property type="entry name" value="NmrA-like"/>
</dbReference>
<dbReference type="OrthoDB" id="419598at2759"/>
<dbReference type="Proteomes" id="UP000184073">
    <property type="component" value="Unassembled WGS sequence"/>
</dbReference>
<evidence type="ECO:0000256" key="2">
    <source>
        <dbReference type="ARBA" id="ARBA00022857"/>
    </source>
</evidence>
<dbReference type="STRING" id="1036611.A0A1L9P9V8"/>
<dbReference type="GO" id="GO:0005634">
    <property type="term" value="C:nucleus"/>
    <property type="evidence" value="ECO:0007669"/>
    <property type="project" value="TreeGrafter"/>
</dbReference>
<dbReference type="PANTHER" id="PTHR42748">
    <property type="entry name" value="NITROGEN METABOLITE REPRESSION PROTEIN NMRA FAMILY MEMBER"/>
    <property type="match status" value="1"/>
</dbReference>
<dbReference type="EMBL" id="KV878126">
    <property type="protein sequence ID" value="OJI98301.1"/>
    <property type="molecule type" value="Genomic_DNA"/>
</dbReference>
<gene>
    <name evidence="4" type="ORF">ASPVEDRAFT_37744</name>
</gene>
<dbReference type="CDD" id="cd05251">
    <property type="entry name" value="NmrA_like_SDR_a"/>
    <property type="match status" value="1"/>
</dbReference>
<comment type="similarity">
    <text evidence="1">Belongs to the NmrA-type oxidoreductase family.</text>
</comment>
<reference evidence="5" key="1">
    <citation type="journal article" date="2017" name="Genome Biol.">
        <title>Comparative genomics reveals high biological diversity and specific adaptations in the industrially and medically important fungal genus Aspergillus.</title>
        <authorList>
            <person name="de Vries R.P."/>
            <person name="Riley R."/>
            <person name="Wiebenga A."/>
            <person name="Aguilar-Osorio G."/>
            <person name="Amillis S."/>
            <person name="Uchima C.A."/>
            <person name="Anderluh G."/>
            <person name="Asadollahi M."/>
            <person name="Askin M."/>
            <person name="Barry K."/>
            <person name="Battaglia E."/>
            <person name="Bayram O."/>
            <person name="Benocci T."/>
            <person name="Braus-Stromeyer S.A."/>
            <person name="Caldana C."/>
            <person name="Canovas D."/>
            <person name="Cerqueira G.C."/>
            <person name="Chen F."/>
            <person name="Chen W."/>
            <person name="Choi C."/>
            <person name="Clum A."/>
            <person name="Dos Santos R.A."/>
            <person name="Damasio A.R."/>
            <person name="Diallinas G."/>
            <person name="Emri T."/>
            <person name="Fekete E."/>
            <person name="Flipphi M."/>
            <person name="Freyberg S."/>
            <person name="Gallo A."/>
            <person name="Gournas C."/>
            <person name="Habgood R."/>
            <person name="Hainaut M."/>
            <person name="Harispe M.L."/>
            <person name="Henrissat B."/>
            <person name="Hilden K.S."/>
            <person name="Hope R."/>
            <person name="Hossain A."/>
            <person name="Karabika E."/>
            <person name="Karaffa L."/>
            <person name="Karanyi Z."/>
            <person name="Krasevec N."/>
            <person name="Kuo A."/>
            <person name="Kusch H."/>
            <person name="LaButti K."/>
            <person name="Lagendijk E.L."/>
            <person name="Lapidus A."/>
            <person name="Levasseur A."/>
            <person name="Lindquist E."/>
            <person name="Lipzen A."/>
            <person name="Logrieco A.F."/>
            <person name="MacCabe A."/>
            <person name="Maekelae M.R."/>
            <person name="Malavazi I."/>
            <person name="Melin P."/>
            <person name="Meyer V."/>
            <person name="Mielnichuk N."/>
            <person name="Miskei M."/>
            <person name="Molnar A.P."/>
            <person name="Mule G."/>
            <person name="Ngan C.Y."/>
            <person name="Orejas M."/>
            <person name="Orosz E."/>
            <person name="Ouedraogo J.P."/>
            <person name="Overkamp K.M."/>
            <person name="Park H.-S."/>
            <person name="Perrone G."/>
            <person name="Piumi F."/>
            <person name="Punt P.J."/>
            <person name="Ram A.F."/>
            <person name="Ramon A."/>
            <person name="Rauscher S."/>
            <person name="Record E."/>
            <person name="Riano-Pachon D.M."/>
            <person name="Robert V."/>
            <person name="Roehrig J."/>
            <person name="Ruller R."/>
            <person name="Salamov A."/>
            <person name="Salih N.S."/>
            <person name="Samson R.A."/>
            <person name="Sandor E."/>
            <person name="Sanguinetti M."/>
            <person name="Schuetze T."/>
            <person name="Sepcic K."/>
            <person name="Shelest E."/>
            <person name="Sherlock G."/>
            <person name="Sophianopoulou V."/>
            <person name="Squina F.M."/>
            <person name="Sun H."/>
            <person name="Susca A."/>
            <person name="Todd R.B."/>
            <person name="Tsang A."/>
            <person name="Unkles S.E."/>
            <person name="van de Wiele N."/>
            <person name="van Rossen-Uffink D."/>
            <person name="Oliveira J.V."/>
            <person name="Vesth T.C."/>
            <person name="Visser J."/>
            <person name="Yu J.-H."/>
            <person name="Zhou M."/>
            <person name="Andersen M.R."/>
            <person name="Archer D.B."/>
            <person name="Baker S.E."/>
            <person name="Benoit I."/>
            <person name="Brakhage A.A."/>
            <person name="Braus G.H."/>
            <person name="Fischer R."/>
            <person name="Frisvad J.C."/>
            <person name="Goldman G.H."/>
            <person name="Houbraken J."/>
            <person name="Oakley B."/>
            <person name="Pocsi I."/>
            <person name="Scazzocchio C."/>
            <person name="Seiboth B."/>
            <person name="vanKuyk P.A."/>
            <person name="Wortman J."/>
            <person name="Dyer P.S."/>
            <person name="Grigoriev I.V."/>
        </authorList>
    </citation>
    <scope>NUCLEOTIDE SEQUENCE [LARGE SCALE GENOMIC DNA]</scope>
    <source>
        <strain evidence="5">CBS 583.65</strain>
    </source>
</reference>
<dbReference type="PANTHER" id="PTHR42748:SF7">
    <property type="entry name" value="NMRA LIKE REDOX SENSOR 1-RELATED"/>
    <property type="match status" value="1"/>
</dbReference>
<dbReference type="SUPFAM" id="SSF51735">
    <property type="entry name" value="NAD(P)-binding Rossmann-fold domains"/>
    <property type="match status" value="1"/>
</dbReference>
<evidence type="ECO:0000313" key="4">
    <source>
        <dbReference type="EMBL" id="OJI98301.1"/>
    </source>
</evidence>
<feature type="domain" description="NmrA-like" evidence="3">
    <location>
        <begin position="6"/>
        <end position="258"/>
    </location>
</feature>
<protein>
    <recommendedName>
        <fullName evidence="3">NmrA-like domain-containing protein</fullName>
    </recommendedName>
</protein>
<sequence length="307" mass="34203">MSETVALVTGATGHQGGGTARELLKNGIKVHILVRNSSSESALELQRQGAHLFQGDFDNTSSIKAAIDGATAVFLNVSPILSEPEREVIHAKNIIDAARASGTVTHLVYPSVTMTDKHESFPNWGPGYPSAWYWENKARIETMVRESGVAYWTILRPAFLMNNYHRPTADFMFPDLVARGVFRTAYKPSTAMTVLDPDDVGKFAGAAIMDPLAFNRHEIDLGVECLTISEIAKEMSRVSGKEIGLDFYSEEEAREIVVKNPRVRAQLWANEVGYQVDFKQLAKYSITLTRFGDYLDKHRDEVLRTFS</sequence>
<dbReference type="GeneID" id="63727078"/>
<dbReference type="InterPro" id="IPR036291">
    <property type="entry name" value="NAD(P)-bd_dom_sf"/>
</dbReference>
<dbReference type="AlphaFoldDB" id="A0A1L9P9V8"/>
<evidence type="ECO:0000259" key="3">
    <source>
        <dbReference type="Pfam" id="PF05368"/>
    </source>
</evidence>
<accession>A0A1L9P9V8</accession>
<dbReference type="InterPro" id="IPR051164">
    <property type="entry name" value="NmrA-like_oxidored"/>
</dbReference>
<keyword evidence="2" id="KW-0521">NADP</keyword>
<dbReference type="VEuPathDB" id="FungiDB:ASPVEDRAFT_37744"/>
<evidence type="ECO:0000313" key="5">
    <source>
        <dbReference type="Proteomes" id="UP000184073"/>
    </source>
</evidence>
<evidence type="ECO:0000256" key="1">
    <source>
        <dbReference type="ARBA" id="ARBA00006328"/>
    </source>
</evidence>
<organism evidence="4 5">
    <name type="scientific">Aspergillus versicolor CBS 583.65</name>
    <dbReference type="NCBI Taxonomy" id="1036611"/>
    <lineage>
        <taxon>Eukaryota</taxon>
        <taxon>Fungi</taxon>
        <taxon>Dikarya</taxon>
        <taxon>Ascomycota</taxon>
        <taxon>Pezizomycotina</taxon>
        <taxon>Eurotiomycetes</taxon>
        <taxon>Eurotiomycetidae</taxon>
        <taxon>Eurotiales</taxon>
        <taxon>Aspergillaceae</taxon>
        <taxon>Aspergillus</taxon>
        <taxon>Aspergillus subgen. Nidulantes</taxon>
    </lineage>
</organism>
<keyword evidence="5" id="KW-1185">Reference proteome</keyword>
<proteinExistence type="inferred from homology"/>
<dbReference type="Pfam" id="PF05368">
    <property type="entry name" value="NmrA"/>
    <property type="match status" value="1"/>
</dbReference>
<dbReference type="RefSeq" id="XP_040664064.1">
    <property type="nucleotide sequence ID" value="XM_040811567.1"/>
</dbReference>
<name>A0A1L9P9V8_ASPVE</name>
<dbReference type="Gene3D" id="3.40.50.720">
    <property type="entry name" value="NAD(P)-binding Rossmann-like Domain"/>
    <property type="match status" value="1"/>
</dbReference>
<dbReference type="Gene3D" id="3.90.25.10">
    <property type="entry name" value="UDP-galactose 4-epimerase, domain 1"/>
    <property type="match status" value="1"/>
</dbReference>